<protein>
    <recommendedName>
        <fullName evidence="3">Choloylglycine hydrolase/NAAA C-terminal domain-containing protein</fullName>
    </recommendedName>
</protein>
<proteinExistence type="inferred from homology"/>
<dbReference type="InterPro" id="IPR052193">
    <property type="entry name" value="Peptidase_C59"/>
</dbReference>
<comment type="caution">
    <text evidence="4">The sequence shown here is derived from an EMBL/GenBank/DDBJ whole genome shotgun (WGS) entry which is preliminary data.</text>
</comment>
<evidence type="ECO:0000256" key="1">
    <source>
        <dbReference type="ARBA" id="ARBA00006625"/>
    </source>
</evidence>
<accession>A0A645E2J8</accession>
<organism evidence="4">
    <name type="scientific">bioreactor metagenome</name>
    <dbReference type="NCBI Taxonomy" id="1076179"/>
    <lineage>
        <taxon>unclassified sequences</taxon>
        <taxon>metagenomes</taxon>
        <taxon>ecological metagenomes</taxon>
    </lineage>
</organism>
<dbReference type="SUPFAM" id="SSF56235">
    <property type="entry name" value="N-terminal nucleophile aminohydrolases (Ntn hydrolases)"/>
    <property type="match status" value="1"/>
</dbReference>
<feature type="domain" description="Choloylglycine hydrolase/NAAA C-terminal" evidence="3">
    <location>
        <begin position="6"/>
        <end position="261"/>
    </location>
</feature>
<dbReference type="Gene3D" id="3.60.60.10">
    <property type="entry name" value="Penicillin V Acylase, Chain A"/>
    <property type="match status" value="1"/>
</dbReference>
<dbReference type="GO" id="GO:0016787">
    <property type="term" value="F:hydrolase activity"/>
    <property type="evidence" value="ECO:0007669"/>
    <property type="project" value="UniProtKB-KW"/>
</dbReference>
<comment type="similarity">
    <text evidence="1">Belongs to the peptidase C59 family.</text>
</comment>
<name>A0A645E2J8_9ZZZZ</name>
<dbReference type="AlphaFoldDB" id="A0A645E2J8"/>
<evidence type="ECO:0000313" key="4">
    <source>
        <dbReference type="EMBL" id="MPM95917.1"/>
    </source>
</evidence>
<keyword evidence="2" id="KW-0378">Hydrolase</keyword>
<dbReference type="Pfam" id="PF02275">
    <property type="entry name" value="CBAH"/>
    <property type="match status" value="1"/>
</dbReference>
<dbReference type="PANTHER" id="PTHR35527">
    <property type="entry name" value="CHOLOYLGLYCINE HYDROLASE"/>
    <property type="match status" value="1"/>
</dbReference>
<evidence type="ECO:0000256" key="2">
    <source>
        <dbReference type="ARBA" id="ARBA00022801"/>
    </source>
</evidence>
<sequence length="279" mass="31535">MKKYIDNYSFICMGQETNGILGFFDGVNEQGFAAAVLYFAGYAYYDSDINNKEQIASLDFLHYILGCCKSVDDLKTLSENINIVGVPDPVTQAIAPLHWIATDRSGKSIVIEQTERGLEIIDNPIGVMSNSPDFQWHMTNLRNYMNVSTTQQNEVYWENVSLTPFGQASGTVNLPGGFTSPERFVRTSFIKTHVPVPKDSSEALITCFHIMNSVFIPKGIVLTDRGTYDYTKYISFMNTNTCEYYFKTYECNQIIRASLSDYYKLSNQPIFLGNIVFSP</sequence>
<reference evidence="4" key="1">
    <citation type="submission" date="2019-08" db="EMBL/GenBank/DDBJ databases">
        <authorList>
            <person name="Kucharzyk K."/>
            <person name="Murdoch R.W."/>
            <person name="Higgins S."/>
            <person name="Loffler F."/>
        </authorList>
    </citation>
    <scope>NUCLEOTIDE SEQUENCE</scope>
</reference>
<dbReference type="PANTHER" id="PTHR35527:SF2">
    <property type="entry name" value="HYDROLASE"/>
    <property type="match status" value="1"/>
</dbReference>
<dbReference type="InterPro" id="IPR029055">
    <property type="entry name" value="Ntn_hydrolases_N"/>
</dbReference>
<evidence type="ECO:0000259" key="3">
    <source>
        <dbReference type="Pfam" id="PF02275"/>
    </source>
</evidence>
<dbReference type="InterPro" id="IPR029132">
    <property type="entry name" value="CBAH/NAAA_C"/>
</dbReference>
<dbReference type="EMBL" id="VSSQ01042350">
    <property type="protein sequence ID" value="MPM95917.1"/>
    <property type="molecule type" value="Genomic_DNA"/>
</dbReference>
<dbReference type="CDD" id="cd00542">
    <property type="entry name" value="Ntn_PVA"/>
    <property type="match status" value="1"/>
</dbReference>
<gene>
    <name evidence="4" type="primary">yxeI_6</name>
    <name evidence="4" type="ORF">SDC9_143073</name>
</gene>